<dbReference type="Pfam" id="PF00239">
    <property type="entry name" value="Resolvase"/>
    <property type="match status" value="1"/>
</dbReference>
<feature type="region of interest" description="Disordered" evidence="1">
    <location>
        <begin position="103"/>
        <end position="122"/>
    </location>
</feature>
<gene>
    <name evidence="3" type="ORF">P3G67_22685</name>
</gene>
<dbReference type="Gene3D" id="3.40.50.1390">
    <property type="entry name" value="Resolvase, N-terminal catalytic domain"/>
    <property type="match status" value="1"/>
</dbReference>
<accession>A0ABT5ZQA8</accession>
<name>A0ABT5ZQA8_9ACTN</name>
<evidence type="ECO:0000259" key="2">
    <source>
        <dbReference type="SMART" id="SM00857"/>
    </source>
</evidence>
<dbReference type="SMART" id="SM00857">
    <property type="entry name" value="Resolvase"/>
    <property type="match status" value="1"/>
</dbReference>
<proteinExistence type="predicted"/>
<feature type="region of interest" description="Disordered" evidence="1">
    <location>
        <begin position="21"/>
        <end position="51"/>
    </location>
</feature>
<dbReference type="RefSeq" id="WP_276095108.1">
    <property type="nucleotide sequence ID" value="NZ_JARJBC010000015.1"/>
</dbReference>
<evidence type="ECO:0000256" key="1">
    <source>
        <dbReference type="SAM" id="MobiDB-lite"/>
    </source>
</evidence>
<evidence type="ECO:0000313" key="3">
    <source>
        <dbReference type="EMBL" id="MDF3291982.1"/>
    </source>
</evidence>
<keyword evidence="4" id="KW-1185">Reference proteome</keyword>
<dbReference type="EMBL" id="JARJBC010000015">
    <property type="protein sequence ID" value="MDF3291982.1"/>
    <property type="molecule type" value="Genomic_DNA"/>
</dbReference>
<comment type="caution">
    <text evidence="3">The sequence shown here is derived from an EMBL/GenBank/DDBJ whole genome shotgun (WGS) entry which is preliminary data.</text>
</comment>
<dbReference type="InterPro" id="IPR036162">
    <property type="entry name" value="Resolvase-like_N_sf"/>
</dbReference>
<organism evidence="3 4">
    <name type="scientific">Streptomyces silvisoli</name>
    <dbReference type="NCBI Taxonomy" id="3034235"/>
    <lineage>
        <taxon>Bacteria</taxon>
        <taxon>Bacillati</taxon>
        <taxon>Actinomycetota</taxon>
        <taxon>Actinomycetes</taxon>
        <taxon>Kitasatosporales</taxon>
        <taxon>Streptomycetaceae</taxon>
        <taxon>Streptomyces</taxon>
    </lineage>
</organism>
<feature type="domain" description="Resolvase/invertase-type recombinase catalytic" evidence="2">
    <location>
        <begin position="18"/>
        <end position="141"/>
    </location>
</feature>
<dbReference type="SUPFAM" id="SSF53041">
    <property type="entry name" value="Resolvase-like"/>
    <property type="match status" value="1"/>
</dbReference>
<dbReference type="InterPro" id="IPR006119">
    <property type="entry name" value="Resolv_N"/>
</dbReference>
<evidence type="ECO:0000313" key="4">
    <source>
        <dbReference type="Proteomes" id="UP001216579"/>
    </source>
</evidence>
<sequence>MATEYACTICGKTEPNQLDLYTRKSKRLKDDDHRREQSTDAQREQGHRWGHRQGYAVRKVWKDITSGFKDVKRSDFDRALRVLADSEVPALWAYAIDRFSRKGAEDLSSARPASSSTWTGWTPTSPVTVDGSSYIPGRGKSVALTARVTLAP</sequence>
<feature type="compositionally biased region" description="Basic and acidic residues" evidence="1">
    <location>
        <begin position="28"/>
        <end position="47"/>
    </location>
</feature>
<protein>
    <submittedName>
        <fullName evidence="3">Recombinase family protein</fullName>
    </submittedName>
</protein>
<dbReference type="Proteomes" id="UP001216579">
    <property type="component" value="Unassembled WGS sequence"/>
</dbReference>
<reference evidence="3 4" key="1">
    <citation type="submission" date="2023-03" db="EMBL/GenBank/DDBJ databases">
        <title>Draft genome sequence of Streptomyces sp. RB6PN23 isolated from peat swamp forest in Thailand.</title>
        <authorList>
            <person name="Klaysubun C."/>
            <person name="Duangmal K."/>
        </authorList>
    </citation>
    <scope>NUCLEOTIDE SEQUENCE [LARGE SCALE GENOMIC DNA]</scope>
    <source>
        <strain evidence="3 4">RB6PN23</strain>
    </source>
</reference>